<keyword evidence="1" id="KW-0378">Hydrolase</keyword>
<evidence type="ECO:0000313" key="1">
    <source>
        <dbReference type="EMBL" id="VEH68896.1"/>
    </source>
</evidence>
<dbReference type="EMBL" id="LR134406">
    <property type="protein sequence ID" value="VEH68896.1"/>
    <property type="molecule type" value="Genomic_DNA"/>
</dbReference>
<dbReference type="InterPro" id="IPR011335">
    <property type="entry name" value="Restrct_endonuc-II-like"/>
</dbReference>
<dbReference type="Proteomes" id="UP000273044">
    <property type="component" value="Chromosome"/>
</dbReference>
<protein>
    <submittedName>
        <fullName evidence="1">Very short patch repair protein</fullName>
        <ecNumber evidence="1">3.1.-.-</ecNumber>
    </submittedName>
</protein>
<dbReference type="AlphaFoldDB" id="A0A448MUT0"/>
<sequence>MFIDGCFWHGCPEHGRSAFNHNAEYWSAKIAANVARDADTNARLEQAGWHVLRYWEHEDVKDIVAGIRQTVLALRS</sequence>
<name>A0A448MUT0_9ACTN</name>
<dbReference type="EC" id="3.1.-.-" evidence="1"/>
<dbReference type="Gene3D" id="3.40.960.10">
    <property type="entry name" value="VSR Endonuclease"/>
    <property type="match status" value="1"/>
</dbReference>
<dbReference type="GO" id="GO:0016787">
    <property type="term" value="F:hydrolase activity"/>
    <property type="evidence" value="ECO:0007669"/>
    <property type="project" value="UniProtKB-KW"/>
</dbReference>
<organism evidence="1 2">
    <name type="scientific">Arachnia propionica</name>
    <dbReference type="NCBI Taxonomy" id="1750"/>
    <lineage>
        <taxon>Bacteria</taxon>
        <taxon>Bacillati</taxon>
        <taxon>Actinomycetota</taxon>
        <taxon>Actinomycetes</taxon>
        <taxon>Propionibacteriales</taxon>
        <taxon>Propionibacteriaceae</taxon>
        <taxon>Arachnia</taxon>
    </lineage>
</organism>
<proteinExistence type="predicted"/>
<evidence type="ECO:0000313" key="2">
    <source>
        <dbReference type="Proteomes" id="UP000273044"/>
    </source>
</evidence>
<keyword evidence="2" id="KW-1185">Reference proteome</keyword>
<reference evidence="1 2" key="1">
    <citation type="submission" date="2018-12" db="EMBL/GenBank/DDBJ databases">
        <authorList>
            <consortium name="Pathogen Informatics"/>
        </authorList>
    </citation>
    <scope>NUCLEOTIDE SEQUENCE [LARGE SCALE GENOMIC DNA]</scope>
    <source>
        <strain evidence="1 2">NCTC12967</strain>
    </source>
</reference>
<gene>
    <name evidence="1" type="primary">vsr</name>
    <name evidence="1" type="ORF">NCTC12967_00158</name>
</gene>
<accession>A0A448MUT0</accession>
<dbReference type="SUPFAM" id="SSF52980">
    <property type="entry name" value="Restriction endonuclease-like"/>
    <property type="match status" value="1"/>
</dbReference>